<dbReference type="Proteomes" id="UP000011115">
    <property type="component" value="Unassembled WGS sequence"/>
</dbReference>
<dbReference type="HOGENOM" id="CLU_1931279_0_0_1"/>
<reference evidence="3" key="1">
    <citation type="journal article" date="2011" name="Nature">
        <title>Genome sequence and analysis of the tuber crop potato.</title>
        <authorList>
            <consortium name="The Potato Genome Sequencing Consortium"/>
        </authorList>
    </citation>
    <scope>NUCLEOTIDE SEQUENCE [LARGE SCALE GENOMIC DNA]</scope>
    <source>
        <strain evidence="3">cv. DM1-3 516 R44</strain>
    </source>
</reference>
<organism evidence="2 3">
    <name type="scientific">Solanum tuberosum</name>
    <name type="common">Potato</name>
    <dbReference type="NCBI Taxonomy" id="4113"/>
    <lineage>
        <taxon>Eukaryota</taxon>
        <taxon>Viridiplantae</taxon>
        <taxon>Streptophyta</taxon>
        <taxon>Embryophyta</taxon>
        <taxon>Tracheophyta</taxon>
        <taxon>Spermatophyta</taxon>
        <taxon>Magnoliopsida</taxon>
        <taxon>eudicotyledons</taxon>
        <taxon>Gunneridae</taxon>
        <taxon>Pentapetalae</taxon>
        <taxon>asterids</taxon>
        <taxon>lamiids</taxon>
        <taxon>Solanales</taxon>
        <taxon>Solanaceae</taxon>
        <taxon>Solanoideae</taxon>
        <taxon>Solaneae</taxon>
        <taxon>Solanum</taxon>
    </lineage>
</organism>
<reference evidence="2" key="2">
    <citation type="submission" date="2015-06" db="UniProtKB">
        <authorList>
            <consortium name="EnsemblPlants"/>
        </authorList>
    </citation>
    <scope>IDENTIFICATION</scope>
    <source>
        <strain evidence="2">DM1-3 516 R44</strain>
    </source>
</reference>
<dbReference type="Gramene" id="PGSC0003DMT400085104">
    <property type="protein sequence ID" value="PGSC0003DMT400085104"/>
    <property type="gene ID" value="PGSC0003DMG400034675"/>
</dbReference>
<dbReference type="InParanoid" id="M1D8R9"/>
<dbReference type="EnsemblPlants" id="PGSC0003DMT400085104">
    <property type="protein sequence ID" value="PGSC0003DMT400085104"/>
    <property type="gene ID" value="PGSC0003DMG400034675"/>
</dbReference>
<accession>M1D8R9</accession>
<sequence length="131" mass="14602">MNLPFSPPLGRIGQLTGGDSRNHTHGPWVGPRAVLANRGLVNRPSSGSSPFVLCLKHVSVLDHWAVCRCFAKLFGEASTAPFIAFLIHFLQVFAYWNKGWSASLRRFAKSDWRSSGFSFYVLSRLFVPFCA</sequence>
<evidence type="ECO:0000313" key="3">
    <source>
        <dbReference type="Proteomes" id="UP000011115"/>
    </source>
</evidence>
<dbReference type="PaxDb" id="4113-PGSC0003DMT400085104"/>
<feature type="region of interest" description="Disordered" evidence="1">
    <location>
        <begin position="1"/>
        <end position="27"/>
    </location>
</feature>
<protein>
    <submittedName>
        <fullName evidence="2">Uncharacterized protein</fullName>
    </submittedName>
</protein>
<proteinExistence type="predicted"/>
<evidence type="ECO:0000313" key="2">
    <source>
        <dbReference type="EnsemblPlants" id="PGSC0003DMT400085104"/>
    </source>
</evidence>
<dbReference type="AlphaFoldDB" id="M1D8R9"/>
<keyword evidence="3" id="KW-1185">Reference proteome</keyword>
<evidence type="ECO:0000256" key="1">
    <source>
        <dbReference type="SAM" id="MobiDB-lite"/>
    </source>
</evidence>
<name>M1D8R9_SOLTU</name>